<dbReference type="CDD" id="cd04182">
    <property type="entry name" value="GT_2_like_f"/>
    <property type="match status" value="1"/>
</dbReference>
<dbReference type="Gene3D" id="3.90.550.10">
    <property type="entry name" value="Spore Coat Polysaccharide Biosynthesis Protein SpsA, Chain A"/>
    <property type="match status" value="1"/>
</dbReference>
<dbReference type="GO" id="GO:0016779">
    <property type="term" value="F:nucleotidyltransferase activity"/>
    <property type="evidence" value="ECO:0007669"/>
    <property type="project" value="UniProtKB-KW"/>
</dbReference>
<keyword evidence="3" id="KW-0808">Transferase</keyword>
<dbReference type="PANTHER" id="PTHR43777">
    <property type="entry name" value="MOLYBDENUM COFACTOR CYTIDYLYLTRANSFERASE"/>
    <property type="match status" value="1"/>
</dbReference>
<keyword evidence="1" id="KW-0460">Magnesium</keyword>
<accession>A0A318T272</accession>
<protein>
    <submittedName>
        <fullName evidence="3">CTP:molybdopterin cytidylyltransferase MocA</fullName>
    </submittedName>
</protein>
<dbReference type="Proteomes" id="UP000248311">
    <property type="component" value="Unassembled WGS sequence"/>
</dbReference>
<proteinExistence type="predicted"/>
<reference evidence="3 4" key="1">
    <citation type="submission" date="2018-06" db="EMBL/GenBank/DDBJ databases">
        <title>Genomic Encyclopedia of Type Strains, Phase III (KMG-III): the genomes of soil and plant-associated and newly described type strains.</title>
        <authorList>
            <person name="Whitman W."/>
        </authorList>
    </citation>
    <scope>NUCLEOTIDE SEQUENCE [LARGE SCALE GENOMIC DNA]</scope>
    <source>
        <strain evidence="3 4">CECT 9025</strain>
    </source>
</reference>
<keyword evidence="3" id="KW-0548">Nucleotidyltransferase</keyword>
<evidence type="ECO:0000313" key="3">
    <source>
        <dbReference type="EMBL" id="PYE86087.1"/>
    </source>
</evidence>
<dbReference type="InterPro" id="IPR029044">
    <property type="entry name" value="Nucleotide-diphossugar_trans"/>
</dbReference>
<keyword evidence="4" id="KW-1185">Reference proteome</keyword>
<gene>
    <name evidence="3" type="ORF">DFP88_101763</name>
</gene>
<sequence length="205" mass="22155">MPSMPATPVPLLLLAAGRSSRMRGRDKLAEVVEGEPLLRRIARHCIEAGAEVHVALPDADHPRRRLLEGLSVTPLFLPASAEGMGGTLRAGVAALPPAAQIAVLPADLPELLPDDIRYVLQAPAIAPQALIWRGTSQDGRPGHPVLFDASLRPQFQELRGDEGAAAIVRAQHDRLYLLPLPEERAIRDLDTPEAWAQWRQTSGNG</sequence>
<dbReference type="SUPFAM" id="SSF53448">
    <property type="entry name" value="Nucleotide-diphospho-sugar transferases"/>
    <property type="match status" value="1"/>
</dbReference>
<feature type="domain" description="MobA-like NTP transferase" evidence="2">
    <location>
        <begin position="12"/>
        <end position="172"/>
    </location>
</feature>
<evidence type="ECO:0000313" key="4">
    <source>
        <dbReference type="Proteomes" id="UP000248311"/>
    </source>
</evidence>
<dbReference type="PANTHER" id="PTHR43777:SF1">
    <property type="entry name" value="MOLYBDENUM COFACTOR CYTIDYLYLTRANSFERASE"/>
    <property type="match status" value="1"/>
</dbReference>
<evidence type="ECO:0000256" key="1">
    <source>
        <dbReference type="ARBA" id="ARBA00022842"/>
    </source>
</evidence>
<organism evidence="3 4">
    <name type="scientific">Pseudoroseicyclus aestuarii</name>
    <dbReference type="NCBI Taxonomy" id="1795041"/>
    <lineage>
        <taxon>Bacteria</taxon>
        <taxon>Pseudomonadati</taxon>
        <taxon>Pseudomonadota</taxon>
        <taxon>Alphaproteobacteria</taxon>
        <taxon>Rhodobacterales</taxon>
        <taxon>Paracoccaceae</taxon>
        <taxon>Pseudoroseicyclus</taxon>
    </lineage>
</organism>
<dbReference type="AlphaFoldDB" id="A0A318T272"/>
<evidence type="ECO:0000259" key="2">
    <source>
        <dbReference type="Pfam" id="PF12804"/>
    </source>
</evidence>
<name>A0A318T272_9RHOB</name>
<comment type="caution">
    <text evidence="3">The sequence shown here is derived from an EMBL/GenBank/DDBJ whole genome shotgun (WGS) entry which is preliminary data.</text>
</comment>
<dbReference type="InterPro" id="IPR025877">
    <property type="entry name" value="MobA-like_NTP_Trfase"/>
</dbReference>
<dbReference type="Pfam" id="PF12804">
    <property type="entry name" value="NTP_transf_3"/>
    <property type="match status" value="1"/>
</dbReference>
<dbReference type="EMBL" id="QJTE01000001">
    <property type="protein sequence ID" value="PYE86087.1"/>
    <property type="molecule type" value="Genomic_DNA"/>
</dbReference>